<keyword evidence="12" id="KW-1185">Reference proteome</keyword>
<proteinExistence type="inferred from homology"/>
<evidence type="ECO:0000313" key="11">
    <source>
        <dbReference type="EMBL" id="EYU46810.1"/>
    </source>
</evidence>
<dbReference type="OrthoDB" id="630188at2759"/>
<dbReference type="Proteomes" id="UP000030748">
    <property type="component" value="Unassembled WGS sequence"/>
</dbReference>
<keyword evidence="6 8" id="KW-0472">Membrane</keyword>
<feature type="domain" description="Trichome birefringence-like C-terminal" evidence="9">
    <location>
        <begin position="204"/>
        <end position="481"/>
    </location>
</feature>
<feature type="compositionally biased region" description="Polar residues" evidence="7">
    <location>
        <begin position="84"/>
        <end position="101"/>
    </location>
</feature>
<evidence type="ECO:0000259" key="9">
    <source>
        <dbReference type="Pfam" id="PF13839"/>
    </source>
</evidence>
<dbReference type="GO" id="GO:0016413">
    <property type="term" value="F:O-acetyltransferase activity"/>
    <property type="evidence" value="ECO:0000318"/>
    <property type="project" value="GO_Central"/>
</dbReference>
<gene>
    <name evidence="11" type="ORF">MIMGU_mgv1a005200mg</name>
</gene>
<evidence type="ECO:0000256" key="8">
    <source>
        <dbReference type="SAM" id="Phobius"/>
    </source>
</evidence>
<dbReference type="GO" id="GO:0016020">
    <property type="term" value="C:membrane"/>
    <property type="evidence" value="ECO:0007669"/>
    <property type="project" value="UniProtKB-SubCell"/>
</dbReference>
<dbReference type="InterPro" id="IPR026057">
    <property type="entry name" value="TBL_C"/>
</dbReference>
<dbReference type="GO" id="GO:0005794">
    <property type="term" value="C:Golgi apparatus"/>
    <property type="evidence" value="ECO:0000318"/>
    <property type="project" value="GO_Central"/>
</dbReference>
<feature type="transmembrane region" description="Helical" evidence="8">
    <location>
        <begin position="12"/>
        <end position="37"/>
    </location>
</feature>
<comment type="subcellular location">
    <subcellularLocation>
        <location evidence="1">Membrane</location>
        <topology evidence="1">Single-pass membrane protein</topology>
    </subcellularLocation>
</comment>
<evidence type="ECO:0000256" key="2">
    <source>
        <dbReference type="ARBA" id="ARBA00007727"/>
    </source>
</evidence>
<dbReference type="KEGG" id="egt:105955048"/>
<comment type="similarity">
    <text evidence="2">Belongs to the PC-esterase family. TBL subfamily.</text>
</comment>
<dbReference type="eggNOG" id="ENOG502QQD3">
    <property type="taxonomic scope" value="Eukaryota"/>
</dbReference>
<keyword evidence="3 8" id="KW-0812">Transmembrane</keyword>
<dbReference type="PANTHER" id="PTHR32285">
    <property type="entry name" value="PROTEIN TRICHOME BIREFRINGENCE-LIKE 9-RELATED"/>
    <property type="match status" value="1"/>
</dbReference>
<reference evidence="11 12" key="1">
    <citation type="journal article" date="2013" name="Proc. Natl. Acad. Sci. U.S.A.">
        <title>Fine-scale variation in meiotic recombination in Mimulus inferred from population shotgun sequencing.</title>
        <authorList>
            <person name="Hellsten U."/>
            <person name="Wright K.M."/>
            <person name="Jenkins J."/>
            <person name="Shu S."/>
            <person name="Yuan Y."/>
            <person name="Wessler S.R."/>
            <person name="Schmutz J."/>
            <person name="Willis J.H."/>
            <person name="Rokhsar D.S."/>
        </authorList>
    </citation>
    <scope>NUCLEOTIDE SEQUENCE [LARGE SCALE GENOMIC DNA]</scope>
    <source>
        <strain evidence="12">cv. DUN x IM62</strain>
    </source>
</reference>
<dbReference type="AlphaFoldDB" id="A0A022S5W2"/>
<dbReference type="EMBL" id="KI630171">
    <property type="protein sequence ID" value="EYU46810.1"/>
    <property type="molecule type" value="Genomic_DNA"/>
</dbReference>
<keyword evidence="4" id="KW-0735">Signal-anchor</keyword>
<dbReference type="Pfam" id="PF13839">
    <property type="entry name" value="PC-Esterase"/>
    <property type="match status" value="1"/>
</dbReference>
<evidence type="ECO:0000256" key="7">
    <source>
        <dbReference type="SAM" id="MobiDB-lite"/>
    </source>
</evidence>
<dbReference type="InterPro" id="IPR025846">
    <property type="entry name" value="TBL_N"/>
</dbReference>
<sequence length="493" mass="56413">MEKQRSFSVKPIRFFLVISVTISFSVIFLIFFSTWVIKTSPPLYGGPHNLTVQTFNPTSEYVLKNSILAGRRRFGGDNSSSQIFTEITGNSTSPPFSTDKSSVGDESEDTDVITSAASGGGAEEFHELNNVIVKGGNNNNNTVVGNVKKVDCDMSKGKWIIDESYPLYNNFSCPFIDEGFNCVGNGRFNNDYMNWRWQPQHCQIPRFNATKMLELIRGKRLVFVGDSINRNQWESMLCLLMGGVKDPKKVYEARGRKITKERGTYSFKFEDYRCTVEYYVSHFLVHESKARIGKKRTQSLRIDTIDKGSSRWRGADILVFNTAHWWNHHKTKAGINYYQEGDQVHPKLDATEAFRRSLSTWASWIDKNINPHKTRIFFRSSAPSHFSGGLWNTGGHCKEAFRPINETFTSTDYPEKNLVIEETISKMRNPVTFLNITRLSDYRPDAHPSIYGRKTINPGVQDCSHWCLPGVPDNWNQLLYYYLQSSTKSNFVD</sequence>
<evidence type="ECO:0000256" key="4">
    <source>
        <dbReference type="ARBA" id="ARBA00022968"/>
    </source>
</evidence>
<dbReference type="OMA" id="TAHWWNH"/>
<evidence type="ECO:0000256" key="6">
    <source>
        <dbReference type="ARBA" id="ARBA00023136"/>
    </source>
</evidence>
<accession>A0A022S5W2</accession>
<dbReference type="STRING" id="4155.A0A022S5W2"/>
<keyword evidence="5 8" id="KW-1133">Transmembrane helix</keyword>
<feature type="domain" description="Trichome birefringence-like N-terminal" evidence="10">
    <location>
        <begin position="151"/>
        <end position="203"/>
    </location>
</feature>
<dbReference type="PhylomeDB" id="A0A022S5W2"/>
<organism evidence="11 12">
    <name type="scientific">Erythranthe guttata</name>
    <name type="common">Yellow monkey flower</name>
    <name type="synonym">Mimulus guttatus</name>
    <dbReference type="NCBI Taxonomy" id="4155"/>
    <lineage>
        <taxon>Eukaryota</taxon>
        <taxon>Viridiplantae</taxon>
        <taxon>Streptophyta</taxon>
        <taxon>Embryophyta</taxon>
        <taxon>Tracheophyta</taxon>
        <taxon>Spermatophyta</taxon>
        <taxon>Magnoliopsida</taxon>
        <taxon>eudicotyledons</taxon>
        <taxon>Gunneridae</taxon>
        <taxon>Pentapetalae</taxon>
        <taxon>asterids</taxon>
        <taxon>lamiids</taxon>
        <taxon>Lamiales</taxon>
        <taxon>Phrymaceae</taxon>
        <taxon>Erythranthe</taxon>
    </lineage>
</organism>
<evidence type="ECO:0000256" key="3">
    <source>
        <dbReference type="ARBA" id="ARBA00022692"/>
    </source>
</evidence>
<dbReference type="Pfam" id="PF14416">
    <property type="entry name" value="PMR5N"/>
    <property type="match status" value="1"/>
</dbReference>
<name>A0A022S5W2_ERYGU</name>
<evidence type="ECO:0000259" key="10">
    <source>
        <dbReference type="Pfam" id="PF14416"/>
    </source>
</evidence>
<evidence type="ECO:0000256" key="5">
    <source>
        <dbReference type="ARBA" id="ARBA00022989"/>
    </source>
</evidence>
<evidence type="ECO:0000256" key="1">
    <source>
        <dbReference type="ARBA" id="ARBA00004167"/>
    </source>
</evidence>
<dbReference type="PANTHER" id="PTHR32285:SF19">
    <property type="entry name" value="PROTEIN TRICHOME BIREFRINGENCE-LIKE 6"/>
    <property type="match status" value="1"/>
</dbReference>
<feature type="region of interest" description="Disordered" evidence="7">
    <location>
        <begin position="84"/>
        <end position="108"/>
    </location>
</feature>
<dbReference type="InterPro" id="IPR029962">
    <property type="entry name" value="TBL"/>
</dbReference>
<protein>
    <submittedName>
        <fullName evidence="11">Uncharacterized protein</fullName>
    </submittedName>
</protein>
<evidence type="ECO:0000313" key="12">
    <source>
        <dbReference type="Proteomes" id="UP000030748"/>
    </source>
</evidence>